<dbReference type="RefSeq" id="WP_091076744.1">
    <property type="nucleotide sequence ID" value="NZ_FOHX01000001.1"/>
</dbReference>
<keyword evidence="2" id="KW-1185">Reference proteome</keyword>
<dbReference type="AlphaFoldDB" id="A0A1I0ABW4"/>
<evidence type="ECO:0000313" key="2">
    <source>
        <dbReference type="Proteomes" id="UP000199361"/>
    </source>
</evidence>
<accession>A0A1I0ABW4</accession>
<dbReference type="EMBL" id="FOHX01000001">
    <property type="protein sequence ID" value="SES91655.1"/>
    <property type="molecule type" value="Genomic_DNA"/>
</dbReference>
<dbReference type="Proteomes" id="UP000199361">
    <property type="component" value="Unassembled WGS sequence"/>
</dbReference>
<protein>
    <submittedName>
        <fullName evidence="1">Uncharacterized protein</fullName>
    </submittedName>
</protein>
<evidence type="ECO:0000313" key="1">
    <source>
        <dbReference type="EMBL" id="SES91655.1"/>
    </source>
</evidence>
<gene>
    <name evidence="1" type="ORF">SAMN05421811_101740</name>
</gene>
<organism evidence="1 2">
    <name type="scientific">Nonomuraea wenchangensis</name>
    <dbReference type="NCBI Taxonomy" id="568860"/>
    <lineage>
        <taxon>Bacteria</taxon>
        <taxon>Bacillati</taxon>
        <taxon>Actinomycetota</taxon>
        <taxon>Actinomycetes</taxon>
        <taxon>Streptosporangiales</taxon>
        <taxon>Streptosporangiaceae</taxon>
        <taxon>Nonomuraea</taxon>
    </lineage>
</organism>
<proteinExistence type="predicted"/>
<reference evidence="1 2" key="1">
    <citation type="submission" date="2016-10" db="EMBL/GenBank/DDBJ databases">
        <authorList>
            <person name="de Groot N.N."/>
        </authorList>
    </citation>
    <scope>NUCLEOTIDE SEQUENCE [LARGE SCALE GENOMIC DNA]</scope>
    <source>
        <strain evidence="1 2">CGMCC 4.5598</strain>
    </source>
</reference>
<sequence length="490" mass="52850">MHTAQGPAWSTSGLDVAAGRYPLSIERHVMRMADLLVPGVTTVTPHARYYSLHALVAIEAERRGLSLPAAQDLLRRCEVVMAAVSYAHDHGETGLPRAHGLDALAGRLQGGEVVMAEAAQPVKGGYVRNVWGFWSPYAASEVSLGILVPASMPTPGPACAAGQVTAGLDGILELAARRSLGVDELRGHPHLCVCAGGGAADGTWLAKLLCLPGEQPAESAGRGRRNTIRLLTRLMRTHEIGDVTDDVRPLIAYGDFLRSDPVAATLETAPVWRGVMLRNYAVSAWRRLWSWLVSEVDGLMPADDLAERFADKMPDGALAAFMDGLPATTTPTGAPAPAEEQLRPSGPVDPVSELAILIVNARRVRELSGRVRDAFLGQRGVELGPEWMAWRLAESRSGSSRDFVRRLTHDLLTRSRRVALSKARRRSDGTLWLPTRLHEREGLLFRTSQEGRGDVGLRLAQLTTVLAGAGVLEMAGKTWRVTDAGQVLLD</sequence>
<name>A0A1I0ABW4_9ACTN</name>
<dbReference type="STRING" id="568860.SAMN05421811_101740"/>
<dbReference type="OrthoDB" id="4675400at2"/>